<evidence type="ECO:0000313" key="3">
    <source>
        <dbReference type="Proteomes" id="UP000033140"/>
    </source>
</evidence>
<reference evidence="2 3" key="1">
    <citation type="journal article" date="2011" name="J. Gen. Appl. Microbiol.">
        <title>Draft genome sequencing of the enigmatic yeast Saitoella complicata.</title>
        <authorList>
            <person name="Nishida H."/>
            <person name="Hamamoto M."/>
            <person name="Sugiyama J."/>
        </authorList>
    </citation>
    <scope>NUCLEOTIDE SEQUENCE [LARGE SCALE GENOMIC DNA]</scope>
    <source>
        <strain evidence="2 3">NRRL Y-17804</strain>
    </source>
</reference>
<sequence length="308" mass="34605">MKSVSFQRVCQIGHGHGLDAWHCPKSLLKSVYQYLVCSLRYEVLGVSSWLSWRRTPGPGVRNSSYRVAYVKDVKTCSTMSATAADVRRLLRQSREQRRAEQTPNGTKQKRQPEDAAVPSSKRTRTTSPSEDEQRGALPADLLRGRAQKVTQVIRPVSPSPEEPSNPNALPADFFDPGNNPDVEANIEDEWAAFQAEIAQTTAAHANTISVAPTTAGQNTEPEHKPQEEDEEESPEELRRRKLEDEIYEQMSLEERVQKLKEKRAQIKQQAAAAPEKGKNISSDTKMADEVDESDDEDEDDFMWRSRGG</sequence>
<comment type="caution">
    <text evidence="2">The sequence shown here is derived from an EMBL/GenBank/DDBJ whole genome shotgun (WGS) entry which is preliminary data.</text>
</comment>
<evidence type="ECO:0000313" key="2">
    <source>
        <dbReference type="EMBL" id="GAO50995.1"/>
    </source>
</evidence>
<dbReference type="Proteomes" id="UP000033140">
    <property type="component" value="Unassembled WGS sequence"/>
</dbReference>
<organism evidence="2 3">
    <name type="scientific">Saitoella complicata (strain BCRC 22490 / CBS 7301 / JCM 7358 / NBRC 10748 / NRRL Y-17804)</name>
    <dbReference type="NCBI Taxonomy" id="698492"/>
    <lineage>
        <taxon>Eukaryota</taxon>
        <taxon>Fungi</taxon>
        <taxon>Dikarya</taxon>
        <taxon>Ascomycota</taxon>
        <taxon>Taphrinomycotina</taxon>
        <taxon>Taphrinomycotina incertae sedis</taxon>
        <taxon>Saitoella</taxon>
    </lineage>
</organism>
<feature type="compositionally biased region" description="Acidic residues" evidence="1">
    <location>
        <begin position="289"/>
        <end position="300"/>
    </location>
</feature>
<feature type="region of interest" description="Disordered" evidence="1">
    <location>
        <begin position="203"/>
        <end position="244"/>
    </location>
</feature>
<proteinExistence type="predicted"/>
<dbReference type="STRING" id="698492.A0A0E9NNJ8"/>
<name>A0A0E9NNJ8_SAICN</name>
<dbReference type="OMA" id="FMEDEFD"/>
<evidence type="ECO:0000256" key="1">
    <source>
        <dbReference type="SAM" id="MobiDB-lite"/>
    </source>
</evidence>
<feature type="region of interest" description="Disordered" evidence="1">
    <location>
        <begin position="260"/>
        <end position="308"/>
    </location>
</feature>
<feature type="region of interest" description="Disordered" evidence="1">
    <location>
        <begin position="94"/>
        <end position="183"/>
    </location>
</feature>
<dbReference type="EMBL" id="BACD03000039">
    <property type="protein sequence ID" value="GAO50995.1"/>
    <property type="molecule type" value="Genomic_DNA"/>
</dbReference>
<protein>
    <submittedName>
        <fullName evidence="2">Uncharacterized protein</fullName>
    </submittedName>
</protein>
<feature type="compositionally biased region" description="Basic and acidic residues" evidence="1">
    <location>
        <begin position="235"/>
        <end position="244"/>
    </location>
</feature>
<dbReference type="AlphaFoldDB" id="A0A0E9NNJ8"/>
<reference evidence="2 3" key="3">
    <citation type="journal article" date="2015" name="Genome Announc.">
        <title>Draft Genome Sequence of the Archiascomycetous Yeast Saitoella complicata.</title>
        <authorList>
            <person name="Yamauchi K."/>
            <person name="Kondo S."/>
            <person name="Hamamoto M."/>
            <person name="Takahashi Y."/>
            <person name="Ogura Y."/>
            <person name="Hayashi T."/>
            <person name="Nishida H."/>
        </authorList>
    </citation>
    <scope>NUCLEOTIDE SEQUENCE [LARGE SCALE GENOMIC DNA]</scope>
    <source>
        <strain evidence="2 3">NRRL Y-17804</strain>
    </source>
</reference>
<keyword evidence="3" id="KW-1185">Reference proteome</keyword>
<feature type="compositionally biased region" description="Polar residues" evidence="1">
    <location>
        <begin position="203"/>
        <end position="219"/>
    </location>
</feature>
<gene>
    <name evidence="2" type="ORF">G7K_5108-t1</name>
</gene>
<accession>A0A0E9NNJ8</accession>
<reference evidence="2 3" key="2">
    <citation type="journal article" date="2014" name="J. Gen. Appl. Microbiol.">
        <title>The early diverging ascomycetous budding yeast Saitoella complicata has three histone deacetylases belonging to the Clr6, Hos2, and Rpd3 lineages.</title>
        <authorList>
            <person name="Nishida H."/>
            <person name="Matsumoto T."/>
            <person name="Kondo S."/>
            <person name="Hamamoto M."/>
            <person name="Yoshikawa H."/>
        </authorList>
    </citation>
    <scope>NUCLEOTIDE SEQUENCE [LARGE SCALE GENOMIC DNA]</scope>
    <source>
        <strain evidence="2 3">NRRL Y-17804</strain>
    </source>
</reference>